<dbReference type="SUPFAM" id="SSF48403">
    <property type="entry name" value="Ankyrin repeat"/>
    <property type="match status" value="1"/>
</dbReference>
<proteinExistence type="predicted"/>
<dbReference type="InterPro" id="IPR002110">
    <property type="entry name" value="Ankyrin_rpt"/>
</dbReference>
<gene>
    <name evidence="2" type="ORF">M9Y10_022994</name>
</gene>
<accession>A0ABR2KTW6</accession>
<dbReference type="SMART" id="SM00248">
    <property type="entry name" value="ANK"/>
    <property type="match status" value="4"/>
</dbReference>
<evidence type="ECO:0000313" key="3">
    <source>
        <dbReference type="Proteomes" id="UP001470230"/>
    </source>
</evidence>
<dbReference type="EMBL" id="JAPFFF010000003">
    <property type="protein sequence ID" value="KAK8894559.1"/>
    <property type="molecule type" value="Genomic_DNA"/>
</dbReference>
<protein>
    <recommendedName>
        <fullName evidence="4">DUF3447 domain-containing protein</fullName>
    </recommendedName>
</protein>
<dbReference type="PANTHER" id="PTHR24159:SF5">
    <property type="entry name" value="ANK_REP_REGION DOMAIN-CONTAINING PROTEIN"/>
    <property type="match status" value="1"/>
</dbReference>
<sequence length="472" mass="53729">MIKLNTVLSGNIIKETAAITKVQQQLINLTKSQFKSVLASIQELPFADDVAHILELILIAAEARVLNLEVYAEFTAFLSNSSEDYSMIKGEIFRLFFPEKVKYYYFLKYVQLCVSQGYISDDEIAYAVENFRSDYPNEVIPTAYLFYYFAPFLQTCNKQLYDDLYKTYQKSASRFGVFHEIQNFIPRVPKLSANNWDLYWKEMEVGYPSDSLESIIKTDDVESLQDRFQNDRNFDINQEVKLHSYECSAIPESNATLVQFAAYYGSMKCFRFLMKNADITVSKSPDFPTECFAIAGGNSEVIDSFIKRRCGFKDALKTVVACHRYELFDQIYSKNKDKVAFHFAAASSNLTAMIFFIEHGSDVNQVAPNDNEDIIETPLHFAAKFGRSDSTKLLLSHKKIDVNVGSGLRTPLHIASAKGFSEVVDLLISLSKSIDVNALTGANVSFLSKFIEQPFKMPLILVIYALFNHFLM</sequence>
<keyword evidence="1" id="KW-0040">ANK repeat</keyword>
<dbReference type="PROSITE" id="PS50297">
    <property type="entry name" value="ANK_REP_REGION"/>
    <property type="match status" value="1"/>
</dbReference>
<dbReference type="Proteomes" id="UP001470230">
    <property type="component" value="Unassembled WGS sequence"/>
</dbReference>
<feature type="repeat" description="ANK" evidence="1">
    <location>
        <begin position="407"/>
        <end position="439"/>
    </location>
</feature>
<evidence type="ECO:0008006" key="4">
    <source>
        <dbReference type="Google" id="ProtNLM"/>
    </source>
</evidence>
<organism evidence="2 3">
    <name type="scientific">Tritrichomonas musculus</name>
    <dbReference type="NCBI Taxonomy" id="1915356"/>
    <lineage>
        <taxon>Eukaryota</taxon>
        <taxon>Metamonada</taxon>
        <taxon>Parabasalia</taxon>
        <taxon>Tritrichomonadida</taxon>
        <taxon>Tritrichomonadidae</taxon>
        <taxon>Tritrichomonas</taxon>
    </lineage>
</organism>
<dbReference type="PROSITE" id="PS50088">
    <property type="entry name" value="ANK_REPEAT"/>
    <property type="match status" value="1"/>
</dbReference>
<comment type="caution">
    <text evidence="2">The sequence shown here is derived from an EMBL/GenBank/DDBJ whole genome shotgun (WGS) entry which is preliminary data.</text>
</comment>
<keyword evidence="3" id="KW-1185">Reference proteome</keyword>
<name>A0ABR2KTW6_9EUKA</name>
<dbReference type="Gene3D" id="1.25.40.20">
    <property type="entry name" value="Ankyrin repeat-containing domain"/>
    <property type="match status" value="1"/>
</dbReference>
<dbReference type="PANTHER" id="PTHR24159">
    <property type="match status" value="1"/>
</dbReference>
<evidence type="ECO:0000256" key="1">
    <source>
        <dbReference type="PROSITE-ProRule" id="PRU00023"/>
    </source>
</evidence>
<dbReference type="Pfam" id="PF12796">
    <property type="entry name" value="Ank_2"/>
    <property type="match status" value="1"/>
</dbReference>
<reference evidence="2 3" key="1">
    <citation type="submission" date="2024-04" db="EMBL/GenBank/DDBJ databases">
        <title>Tritrichomonas musculus Genome.</title>
        <authorList>
            <person name="Alves-Ferreira E."/>
            <person name="Grigg M."/>
            <person name="Lorenzi H."/>
            <person name="Galac M."/>
        </authorList>
    </citation>
    <scope>NUCLEOTIDE SEQUENCE [LARGE SCALE GENOMIC DNA]</scope>
    <source>
        <strain evidence="2 3">EAF2021</strain>
    </source>
</reference>
<evidence type="ECO:0000313" key="2">
    <source>
        <dbReference type="EMBL" id="KAK8894559.1"/>
    </source>
</evidence>
<dbReference type="InterPro" id="IPR036770">
    <property type="entry name" value="Ankyrin_rpt-contain_sf"/>
</dbReference>